<dbReference type="Proteomes" id="UP000224634">
    <property type="component" value="Unassembled WGS sequence"/>
</dbReference>
<dbReference type="Pfam" id="PF07859">
    <property type="entry name" value="Abhydrolase_3"/>
    <property type="match status" value="1"/>
</dbReference>
<dbReference type="Gene3D" id="3.40.50.1820">
    <property type="entry name" value="alpha/beta hydrolase"/>
    <property type="match status" value="1"/>
</dbReference>
<dbReference type="EMBL" id="PDNA01000001">
    <property type="protein sequence ID" value="PGH28273.1"/>
    <property type="molecule type" value="Genomic_DNA"/>
</dbReference>
<name>A0A2B7Z4W6_POLH7</name>
<evidence type="ECO:0000313" key="3">
    <source>
        <dbReference type="EMBL" id="PGH28273.1"/>
    </source>
</evidence>
<keyword evidence="1" id="KW-0378">Hydrolase</keyword>
<dbReference type="GO" id="GO:0016787">
    <property type="term" value="F:hydrolase activity"/>
    <property type="evidence" value="ECO:0007669"/>
    <property type="project" value="UniProtKB-KW"/>
</dbReference>
<dbReference type="SUPFAM" id="SSF53474">
    <property type="entry name" value="alpha/beta-Hydrolases"/>
    <property type="match status" value="1"/>
</dbReference>
<feature type="domain" description="Alpha/beta hydrolase fold-3" evidence="2">
    <location>
        <begin position="116"/>
        <end position="330"/>
    </location>
</feature>
<dbReference type="AlphaFoldDB" id="A0A2B7Z4W6"/>
<dbReference type="OrthoDB" id="408631at2759"/>
<dbReference type="PANTHER" id="PTHR48081">
    <property type="entry name" value="AB HYDROLASE SUPERFAMILY PROTEIN C4A8.06C"/>
    <property type="match status" value="1"/>
</dbReference>
<sequence length="356" mass="39073">MSWCKAKAEYVLPDPNLAPGPKHGHWSYRAPDPALEAAELAAENALNQAWGFGRDISVDDFKKNIESLPFAVPEGWPEPGRDVDISYMKAPVRDGTALELKVYRSKSSRENATLIFRMHGGGWVVGCHETEEPENRLLGSLPNVVVVSVHYRMAPEFPFPTAPEDCFDVLQWCKLNAEGLGIDPEKLILAGCSAGANLAAVVSIMARDAGLSGIIGQHLAIPVTCHPKLFSHVPDRDSFELLSWVQNHDAALVDARRMEVFWDLYLGLDLAPDPRHSPLLCKQLKGLPPTLLQIAGRDPLRDEGIAYGEALQAAGVSTEIIVHSGLPHGFSGFIHTREANNYYERLVEFVKKCALG</sequence>
<protein>
    <recommendedName>
        <fullName evidence="2">Alpha/beta hydrolase fold-3 domain-containing protein</fullName>
    </recommendedName>
</protein>
<dbReference type="InterPro" id="IPR050300">
    <property type="entry name" value="GDXG_lipolytic_enzyme"/>
</dbReference>
<evidence type="ECO:0000259" key="2">
    <source>
        <dbReference type="Pfam" id="PF07859"/>
    </source>
</evidence>
<keyword evidence="4" id="KW-1185">Reference proteome</keyword>
<reference evidence="3 4" key="1">
    <citation type="submission" date="2017-10" db="EMBL/GenBank/DDBJ databases">
        <title>Comparative genomics in systemic dimorphic fungi from Ajellomycetaceae.</title>
        <authorList>
            <person name="Munoz J.F."/>
            <person name="Mcewen J.G."/>
            <person name="Clay O.K."/>
            <person name="Cuomo C.A."/>
        </authorList>
    </citation>
    <scope>NUCLEOTIDE SEQUENCE [LARGE SCALE GENOMIC DNA]</scope>
    <source>
        <strain evidence="3 4">UAMH7299</strain>
    </source>
</reference>
<organism evidence="3 4">
    <name type="scientific">Polytolypa hystricis (strain UAMH7299)</name>
    <dbReference type="NCBI Taxonomy" id="1447883"/>
    <lineage>
        <taxon>Eukaryota</taxon>
        <taxon>Fungi</taxon>
        <taxon>Dikarya</taxon>
        <taxon>Ascomycota</taxon>
        <taxon>Pezizomycotina</taxon>
        <taxon>Eurotiomycetes</taxon>
        <taxon>Eurotiomycetidae</taxon>
        <taxon>Onygenales</taxon>
        <taxon>Onygenales incertae sedis</taxon>
        <taxon>Polytolypa</taxon>
    </lineage>
</organism>
<dbReference type="STRING" id="1447883.A0A2B7Z4W6"/>
<dbReference type="PANTHER" id="PTHR48081:SF8">
    <property type="entry name" value="ALPHA_BETA HYDROLASE FOLD-3 DOMAIN-CONTAINING PROTEIN-RELATED"/>
    <property type="match status" value="1"/>
</dbReference>
<accession>A0A2B7Z4W6</accession>
<dbReference type="InterPro" id="IPR029058">
    <property type="entry name" value="AB_hydrolase_fold"/>
</dbReference>
<gene>
    <name evidence="3" type="ORF">AJ80_00164</name>
</gene>
<proteinExistence type="predicted"/>
<dbReference type="InterPro" id="IPR013094">
    <property type="entry name" value="AB_hydrolase_3"/>
</dbReference>
<comment type="caution">
    <text evidence="3">The sequence shown here is derived from an EMBL/GenBank/DDBJ whole genome shotgun (WGS) entry which is preliminary data.</text>
</comment>
<evidence type="ECO:0000313" key="4">
    <source>
        <dbReference type="Proteomes" id="UP000224634"/>
    </source>
</evidence>
<evidence type="ECO:0000256" key="1">
    <source>
        <dbReference type="ARBA" id="ARBA00022801"/>
    </source>
</evidence>